<keyword evidence="3" id="KW-1185">Reference proteome</keyword>
<feature type="compositionally biased region" description="Polar residues" evidence="1">
    <location>
        <begin position="1"/>
        <end position="14"/>
    </location>
</feature>
<reference evidence="2 3" key="1">
    <citation type="journal article" date="2018" name="Nat. Genet.">
        <title>The Rosa genome provides new insights in the design of modern roses.</title>
        <authorList>
            <person name="Bendahmane M."/>
        </authorList>
    </citation>
    <scope>NUCLEOTIDE SEQUENCE [LARGE SCALE GENOMIC DNA]</scope>
    <source>
        <strain evidence="3">cv. Old Blush</strain>
    </source>
</reference>
<comment type="caution">
    <text evidence="2">The sequence shown here is derived from an EMBL/GenBank/DDBJ whole genome shotgun (WGS) entry which is preliminary data.</text>
</comment>
<dbReference type="Gramene" id="PRQ58309">
    <property type="protein sequence ID" value="PRQ58309"/>
    <property type="gene ID" value="RchiOBHm_Chr1g0357891"/>
</dbReference>
<dbReference type="GO" id="GO:0005689">
    <property type="term" value="C:U12-type spliceosomal complex"/>
    <property type="evidence" value="ECO:0007669"/>
    <property type="project" value="TreeGrafter"/>
</dbReference>
<dbReference type="STRING" id="74649.A0A2P6SI01"/>
<feature type="region of interest" description="Disordered" evidence="1">
    <location>
        <begin position="1"/>
        <end position="44"/>
    </location>
</feature>
<proteinExistence type="predicted"/>
<evidence type="ECO:0000256" key="1">
    <source>
        <dbReference type="SAM" id="MobiDB-lite"/>
    </source>
</evidence>
<feature type="compositionally biased region" description="Polar residues" evidence="1">
    <location>
        <begin position="28"/>
        <end position="38"/>
    </location>
</feature>
<feature type="compositionally biased region" description="Polar residues" evidence="1">
    <location>
        <begin position="458"/>
        <end position="472"/>
    </location>
</feature>
<dbReference type="PANTHER" id="PTHR48190">
    <property type="entry name" value="PROGRAMMED CELL DEATH PROTEIN 7"/>
    <property type="match status" value="1"/>
</dbReference>
<dbReference type="InterPro" id="IPR052831">
    <property type="entry name" value="Apoptosis_promoter"/>
</dbReference>
<protein>
    <submittedName>
        <fullName evidence="2">Uncharacterized protein</fullName>
    </submittedName>
</protein>
<evidence type="ECO:0000313" key="3">
    <source>
        <dbReference type="Proteomes" id="UP000238479"/>
    </source>
</evidence>
<accession>A0A2P6SI01</accession>
<organism evidence="2 3">
    <name type="scientific">Rosa chinensis</name>
    <name type="common">China rose</name>
    <dbReference type="NCBI Taxonomy" id="74649"/>
    <lineage>
        <taxon>Eukaryota</taxon>
        <taxon>Viridiplantae</taxon>
        <taxon>Streptophyta</taxon>
        <taxon>Embryophyta</taxon>
        <taxon>Tracheophyta</taxon>
        <taxon>Spermatophyta</taxon>
        <taxon>Magnoliopsida</taxon>
        <taxon>eudicotyledons</taxon>
        <taxon>Gunneridae</taxon>
        <taxon>Pentapetalae</taxon>
        <taxon>rosids</taxon>
        <taxon>fabids</taxon>
        <taxon>Rosales</taxon>
        <taxon>Rosaceae</taxon>
        <taxon>Rosoideae</taxon>
        <taxon>Rosoideae incertae sedis</taxon>
        <taxon>Rosa</taxon>
    </lineage>
</organism>
<feature type="compositionally biased region" description="Basic and acidic residues" evidence="1">
    <location>
        <begin position="16"/>
        <end position="26"/>
    </location>
</feature>
<sequence length="512" mass="57553">MSGTNQAFSSSSRFASPEDSRSRKTPIDSMQESPSDQLLKSRKRLSGKPGELLRDGYVVALYARDIPGLHVARQRVKGGGWFLDTMSNVMKRDPAAQFLIVIRSKDTIGLRSFAAGGKLLQINRRMEFVFATHSLVAMNPNPYQPMAPPPPWPRMLPPNPPMMPPNAPMGPPNPPVTSTFWETANVRDQLKNLQDTLGLAKAMQKELEMLMLIRDGKGSDDASVSGFSEYLKDRKIDLEAQVLQSVEAANSLMAKLRVELEPFRVITHEMCPWEEKSAAVQLSNKICKSKRKNGGGKERGSALRRCLQRWEREGFDEADREADEWRAREIAKDIAKRKMEDMKKIASLKAKEERKRLESELETVLIVEKLQELRSIRIEKMKKQGHFLPEEDDKFLERVRAAVEEEEHQAILAADMDAARDAIATAEQSRKTTENFRPDSINQSSAKGESKESKGPTIPSTNEGNSTAVTNKESGKQVLQGEGYSGAYDAVANLPMEFYHYYHGSNIYGHPY</sequence>
<evidence type="ECO:0000313" key="2">
    <source>
        <dbReference type="EMBL" id="PRQ58309.1"/>
    </source>
</evidence>
<gene>
    <name evidence="2" type="ORF">RchiOBHm_Chr1g0357891</name>
</gene>
<dbReference type="AlphaFoldDB" id="A0A2P6SI01"/>
<dbReference type="Proteomes" id="UP000238479">
    <property type="component" value="Chromosome 1"/>
</dbReference>
<dbReference type="EMBL" id="PDCK01000039">
    <property type="protein sequence ID" value="PRQ58309.1"/>
    <property type="molecule type" value="Genomic_DNA"/>
</dbReference>
<feature type="compositionally biased region" description="Basic and acidic residues" evidence="1">
    <location>
        <begin position="428"/>
        <end position="437"/>
    </location>
</feature>
<dbReference type="PANTHER" id="PTHR48190:SF2">
    <property type="entry name" value="PROGRAMMED CELL DEATH PROTEIN 7"/>
    <property type="match status" value="1"/>
</dbReference>
<feature type="region of interest" description="Disordered" evidence="1">
    <location>
        <begin position="425"/>
        <end position="477"/>
    </location>
</feature>
<name>A0A2P6SI01_ROSCH</name>